<gene>
    <name evidence="5" type="ORF">BSTOLATCC_MIC13081</name>
</gene>
<dbReference type="SUPFAM" id="SSF48403">
    <property type="entry name" value="Ankyrin repeat"/>
    <property type="match status" value="1"/>
</dbReference>
<keyword evidence="1" id="KW-0677">Repeat</keyword>
<dbReference type="PANTHER" id="PTHR24198:SF165">
    <property type="entry name" value="ANKYRIN REPEAT-CONTAINING PROTEIN-RELATED"/>
    <property type="match status" value="1"/>
</dbReference>
<dbReference type="Proteomes" id="UP001162131">
    <property type="component" value="Unassembled WGS sequence"/>
</dbReference>
<feature type="compositionally biased region" description="Basic and acidic residues" evidence="4">
    <location>
        <begin position="1"/>
        <end position="13"/>
    </location>
</feature>
<evidence type="ECO:0008006" key="7">
    <source>
        <dbReference type="Google" id="ProtNLM"/>
    </source>
</evidence>
<dbReference type="GO" id="GO:0005737">
    <property type="term" value="C:cytoplasm"/>
    <property type="evidence" value="ECO:0007669"/>
    <property type="project" value="TreeGrafter"/>
</dbReference>
<name>A0AAU9IQ11_9CILI</name>
<evidence type="ECO:0000313" key="5">
    <source>
        <dbReference type="EMBL" id="CAG9315307.1"/>
    </source>
</evidence>
<accession>A0AAU9IQ11</accession>
<keyword evidence="6" id="KW-1185">Reference proteome</keyword>
<evidence type="ECO:0000256" key="2">
    <source>
        <dbReference type="ARBA" id="ARBA00023043"/>
    </source>
</evidence>
<dbReference type="InterPro" id="IPR036770">
    <property type="entry name" value="Ankyrin_rpt-contain_sf"/>
</dbReference>
<evidence type="ECO:0000256" key="1">
    <source>
        <dbReference type="ARBA" id="ARBA00022737"/>
    </source>
</evidence>
<reference evidence="5" key="1">
    <citation type="submission" date="2021-09" db="EMBL/GenBank/DDBJ databases">
        <authorList>
            <consortium name="AG Swart"/>
            <person name="Singh M."/>
            <person name="Singh A."/>
            <person name="Seah K."/>
            <person name="Emmerich C."/>
        </authorList>
    </citation>
    <scope>NUCLEOTIDE SEQUENCE</scope>
    <source>
        <strain evidence="5">ATCC30299</strain>
    </source>
</reference>
<dbReference type="AlphaFoldDB" id="A0AAU9IQ11"/>
<sequence length="295" mass="33821">MDEIIEKLRRPEPKIPPPSVEPMTARISRGDQAAEKPITPPPLDYFSPHLSTRFNSTIPEWIHPAHDCAASLEADAFGKLRARAQMSQNSLENPLVQDDFNGLKQAYDYARTATPENSWEYTLSKQSKLELYEAITLHKNPTRLREILKRKLPLNQPLNNDDGFCALHYAAEEGNLEIVEILLKNRASPNTQSYRGLTPIIIAASKGNISCLEAMIIYEGNLQAKDTWYRRNCLHWAVVMDQLETVRYLVERYKMAIGEPDIEGKDAKDLADSYYRRDIRIYLENHIKQKADLLL</sequence>
<protein>
    <recommendedName>
        <fullName evidence="7">Ankyrin repeat protein</fullName>
    </recommendedName>
</protein>
<organism evidence="5 6">
    <name type="scientific">Blepharisma stoltei</name>
    <dbReference type="NCBI Taxonomy" id="1481888"/>
    <lineage>
        <taxon>Eukaryota</taxon>
        <taxon>Sar</taxon>
        <taxon>Alveolata</taxon>
        <taxon>Ciliophora</taxon>
        <taxon>Postciliodesmatophora</taxon>
        <taxon>Heterotrichea</taxon>
        <taxon>Heterotrichida</taxon>
        <taxon>Blepharismidae</taxon>
        <taxon>Blepharisma</taxon>
    </lineage>
</organism>
<dbReference type="PROSITE" id="PS50297">
    <property type="entry name" value="ANK_REP_REGION"/>
    <property type="match status" value="1"/>
</dbReference>
<evidence type="ECO:0000256" key="4">
    <source>
        <dbReference type="SAM" id="MobiDB-lite"/>
    </source>
</evidence>
<dbReference type="Gene3D" id="1.25.40.20">
    <property type="entry name" value="Ankyrin repeat-containing domain"/>
    <property type="match status" value="1"/>
</dbReference>
<dbReference type="PROSITE" id="PS50088">
    <property type="entry name" value="ANK_REPEAT"/>
    <property type="match status" value="1"/>
</dbReference>
<keyword evidence="2 3" id="KW-0040">ANK repeat</keyword>
<feature type="region of interest" description="Disordered" evidence="4">
    <location>
        <begin position="1"/>
        <end position="24"/>
    </location>
</feature>
<dbReference type="SMART" id="SM00248">
    <property type="entry name" value="ANK"/>
    <property type="match status" value="3"/>
</dbReference>
<comment type="caution">
    <text evidence="5">The sequence shown here is derived from an EMBL/GenBank/DDBJ whole genome shotgun (WGS) entry which is preliminary data.</text>
</comment>
<dbReference type="Pfam" id="PF13637">
    <property type="entry name" value="Ank_4"/>
    <property type="match status" value="1"/>
</dbReference>
<evidence type="ECO:0000256" key="3">
    <source>
        <dbReference type="PROSITE-ProRule" id="PRU00023"/>
    </source>
</evidence>
<dbReference type="EMBL" id="CAJZBQ010000013">
    <property type="protein sequence ID" value="CAG9315307.1"/>
    <property type="molecule type" value="Genomic_DNA"/>
</dbReference>
<proteinExistence type="predicted"/>
<feature type="repeat" description="ANK" evidence="3">
    <location>
        <begin position="162"/>
        <end position="194"/>
    </location>
</feature>
<dbReference type="PANTHER" id="PTHR24198">
    <property type="entry name" value="ANKYRIN REPEAT AND PROTEIN KINASE DOMAIN-CONTAINING PROTEIN"/>
    <property type="match status" value="1"/>
</dbReference>
<dbReference type="InterPro" id="IPR002110">
    <property type="entry name" value="Ankyrin_rpt"/>
</dbReference>
<evidence type="ECO:0000313" key="6">
    <source>
        <dbReference type="Proteomes" id="UP001162131"/>
    </source>
</evidence>